<organism evidence="3 4">
    <name type="scientific">Danaus chrysippus</name>
    <name type="common">African queen</name>
    <dbReference type="NCBI Taxonomy" id="151541"/>
    <lineage>
        <taxon>Eukaryota</taxon>
        <taxon>Metazoa</taxon>
        <taxon>Ecdysozoa</taxon>
        <taxon>Arthropoda</taxon>
        <taxon>Hexapoda</taxon>
        <taxon>Insecta</taxon>
        <taxon>Pterygota</taxon>
        <taxon>Neoptera</taxon>
        <taxon>Endopterygota</taxon>
        <taxon>Lepidoptera</taxon>
        <taxon>Glossata</taxon>
        <taxon>Ditrysia</taxon>
        <taxon>Papilionoidea</taxon>
        <taxon>Nymphalidae</taxon>
        <taxon>Danainae</taxon>
        <taxon>Danaini</taxon>
        <taxon>Danaina</taxon>
        <taxon>Danaus</taxon>
        <taxon>Anosia</taxon>
    </lineage>
</organism>
<gene>
    <name evidence="3" type="ORF">DCHRY22_LOCUS12141</name>
</gene>
<feature type="binding site" evidence="1">
    <location>
        <position position="62"/>
    </location>
    <ligand>
        <name>Zn(2+)</name>
        <dbReference type="ChEBI" id="CHEBI:29105"/>
    </ligand>
</feature>
<evidence type="ECO:0000256" key="1">
    <source>
        <dbReference type="PROSITE-ProRule" id="PRU01263"/>
    </source>
</evidence>
<keyword evidence="1" id="KW-0863">Zinc-finger</keyword>
<protein>
    <submittedName>
        <fullName evidence="3">(African queen) hypothetical protein</fullName>
    </submittedName>
</protein>
<dbReference type="SMART" id="SM00868">
    <property type="entry name" value="zf-AD"/>
    <property type="match status" value="1"/>
</dbReference>
<feature type="binding site" evidence="1">
    <location>
        <position position="16"/>
    </location>
    <ligand>
        <name>Zn(2+)</name>
        <dbReference type="ChEBI" id="CHEBI:29105"/>
    </ligand>
</feature>
<evidence type="ECO:0000313" key="3">
    <source>
        <dbReference type="EMBL" id="CAG9576973.1"/>
    </source>
</evidence>
<accession>A0A8J2W809</accession>
<dbReference type="PROSITE" id="PS51915">
    <property type="entry name" value="ZAD"/>
    <property type="match status" value="1"/>
</dbReference>
<evidence type="ECO:0000313" key="4">
    <source>
        <dbReference type="Proteomes" id="UP000789524"/>
    </source>
</evidence>
<comment type="caution">
    <text evidence="3">The sequence shown here is derived from an EMBL/GenBank/DDBJ whole genome shotgun (WGS) entry which is preliminary data.</text>
</comment>
<feature type="binding site" evidence="1">
    <location>
        <position position="65"/>
    </location>
    <ligand>
        <name>Zn(2+)</name>
        <dbReference type="ChEBI" id="CHEBI:29105"/>
    </ligand>
</feature>
<proteinExistence type="predicted"/>
<sequence>MSETVLSRFKEICRCCHSEGSFKSLKESYRFRGKIEMYSDMLTETFGLKLNPETLEVGCNICDDCVVRLRDSTRFKNQVEACEEMFNQIYAQYYKNIKVEVDDDSDFEVKNEVEAANEVELNEVNYSSDVSIKHEFVNDDSCGDIDIVKHEVSYSVDDENVWNVGNGDHFEKDKGG</sequence>
<evidence type="ECO:0000259" key="2">
    <source>
        <dbReference type="PROSITE" id="PS51915"/>
    </source>
</evidence>
<keyword evidence="1" id="KW-0862">Zinc</keyword>
<reference evidence="3" key="1">
    <citation type="submission" date="2021-09" db="EMBL/GenBank/DDBJ databases">
        <authorList>
            <person name="Martin H S."/>
        </authorList>
    </citation>
    <scope>NUCLEOTIDE SEQUENCE</scope>
</reference>
<keyword evidence="1" id="KW-0479">Metal-binding</keyword>
<dbReference type="EMBL" id="CAKASE010000075">
    <property type="protein sequence ID" value="CAG9576973.1"/>
    <property type="molecule type" value="Genomic_DNA"/>
</dbReference>
<keyword evidence="4" id="KW-1185">Reference proteome</keyword>
<name>A0A8J2W809_9NEOP</name>
<dbReference type="InterPro" id="IPR012934">
    <property type="entry name" value="Znf_AD"/>
</dbReference>
<dbReference type="AlphaFoldDB" id="A0A8J2W809"/>
<feature type="binding site" evidence="1">
    <location>
        <position position="13"/>
    </location>
    <ligand>
        <name>Zn(2+)</name>
        <dbReference type="ChEBI" id="CHEBI:29105"/>
    </ligand>
</feature>
<dbReference type="OrthoDB" id="4748970at2759"/>
<feature type="domain" description="ZAD" evidence="2">
    <location>
        <begin position="11"/>
        <end position="89"/>
    </location>
</feature>
<dbReference type="GO" id="GO:0005634">
    <property type="term" value="C:nucleus"/>
    <property type="evidence" value="ECO:0007669"/>
    <property type="project" value="InterPro"/>
</dbReference>
<dbReference type="GO" id="GO:0008270">
    <property type="term" value="F:zinc ion binding"/>
    <property type="evidence" value="ECO:0007669"/>
    <property type="project" value="UniProtKB-UniRule"/>
</dbReference>
<dbReference type="Proteomes" id="UP000789524">
    <property type="component" value="Unassembled WGS sequence"/>
</dbReference>